<organism evidence="2">
    <name type="scientific">marine sediment metagenome</name>
    <dbReference type="NCBI Taxonomy" id="412755"/>
    <lineage>
        <taxon>unclassified sequences</taxon>
        <taxon>metagenomes</taxon>
        <taxon>ecological metagenomes</taxon>
    </lineage>
</organism>
<feature type="domain" description="Helicase ATP-binding" evidence="1">
    <location>
        <begin position="1"/>
        <end position="107"/>
    </location>
</feature>
<dbReference type="InterPro" id="IPR050742">
    <property type="entry name" value="Helicase_Restrict-Modif_Enz"/>
</dbReference>
<dbReference type="AlphaFoldDB" id="A0A0F9KWY3"/>
<dbReference type="PROSITE" id="PS51192">
    <property type="entry name" value="HELICASE_ATP_BIND_1"/>
    <property type="match status" value="1"/>
</dbReference>
<protein>
    <recommendedName>
        <fullName evidence="1">Helicase ATP-binding domain-containing protein</fullName>
    </recommendedName>
</protein>
<evidence type="ECO:0000313" key="2">
    <source>
        <dbReference type="EMBL" id="KKM19830.1"/>
    </source>
</evidence>
<dbReference type="Gene3D" id="3.40.50.300">
    <property type="entry name" value="P-loop containing nucleotide triphosphate hydrolases"/>
    <property type="match status" value="1"/>
</dbReference>
<reference evidence="2" key="1">
    <citation type="journal article" date="2015" name="Nature">
        <title>Complex archaea that bridge the gap between prokaryotes and eukaryotes.</title>
        <authorList>
            <person name="Spang A."/>
            <person name="Saw J.H."/>
            <person name="Jorgensen S.L."/>
            <person name="Zaremba-Niedzwiedzka K."/>
            <person name="Martijn J."/>
            <person name="Lind A.E."/>
            <person name="van Eijk R."/>
            <person name="Schleper C."/>
            <person name="Guy L."/>
            <person name="Ettema T.J."/>
        </authorList>
    </citation>
    <scope>NUCLEOTIDE SEQUENCE</scope>
</reference>
<dbReference type="GO" id="GO:0016787">
    <property type="term" value="F:hydrolase activity"/>
    <property type="evidence" value="ECO:0007669"/>
    <property type="project" value="InterPro"/>
</dbReference>
<comment type="caution">
    <text evidence="2">The sequence shown here is derived from an EMBL/GenBank/DDBJ whole genome shotgun (WGS) entry which is preliminary data.</text>
</comment>
<dbReference type="GO" id="GO:0005524">
    <property type="term" value="F:ATP binding"/>
    <property type="evidence" value="ECO:0007669"/>
    <property type="project" value="InterPro"/>
</dbReference>
<dbReference type="InterPro" id="IPR014001">
    <property type="entry name" value="Helicase_ATP-bd"/>
</dbReference>
<dbReference type="GO" id="GO:0003677">
    <property type="term" value="F:DNA binding"/>
    <property type="evidence" value="ECO:0007669"/>
    <property type="project" value="InterPro"/>
</dbReference>
<accession>A0A0F9KWY3</accession>
<dbReference type="EMBL" id="LAZR01013900">
    <property type="protein sequence ID" value="KKM19830.1"/>
    <property type="molecule type" value="Genomic_DNA"/>
</dbReference>
<gene>
    <name evidence="2" type="ORF">LCGC14_1651730</name>
</gene>
<dbReference type="InterPro" id="IPR027417">
    <property type="entry name" value="P-loop_NTPase"/>
</dbReference>
<evidence type="ECO:0000259" key="1">
    <source>
        <dbReference type="PROSITE" id="PS51192"/>
    </source>
</evidence>
<dbReference type="PANTHER" id="PTHR47396:SF1">
    <property type="entry name" value="ATP-DEPENDENT HELICASE IRC3-RELATED"/>
    <property type="match status" value="1"/>
</dbReference>
<proteinExistence type="predicted"/>
<dbReference type="InterPro" id="IPR006935">
    <property type="entry name" value="Helicase/UvrB_N"/>
</dbReference>
<feature type="non-terminal residue" evidence="2">
    <location>
        <position position="107"/>
    </location>
</feature>
<sequence>MFTHHRCLLLVSPTGSGKTVIAAIIISFLLKNNKKVLFLAHRRELINQCSKKLDEIGIDHGIIMGNHPRKKPVCPVQIASVQTLTNRDKPDVDFIFIDEAHRSLSKS</sequence>
<dbReference type="GO" id="GO:0005829">
    <property type="term" value="C:cytosol"/>
    <property type="evidence" value="ECO:0007669"/>
    <property type="project" value="TreeGrafter"/>
</dbReference>
<dbReference type="SUPFAM" id="SSF52540">
    <property type="entry name" value="P-loop containing nucleoside triphosphate hydrolases"/>
    <property type="match status" value="1"/>
</dbReference>
<dbReference type="PANTHER" id="PTHR47396">
    <property type="entry name" value="TYPE I RESTRICTION ENZYME ECOKI R PROTEIN"/>
    <property type="match status" value="1"/>
</dbReference>
<name>A0A0F9KWY3_9ZZZZ</name>
<dbReference type="Pfam" id="PF04851">
    <property type="entry name" value="ResIII"/>
    <property type="match status" value="1"/>
</dbReference>